<sequence>MRRNRLVAALALALGLLVPGTAAVANGPEDITVTIPEAPRGPGPSGDGVIENAQLRWGINDESGSAAFAGGCNFLSAGRAGDAGGARVWTEADGLYRSSDGAVRIQKPTSAGTWTAATWQNRCLDPSGRVVSLNSRDSVSGNQVVIEGGTGRLTPEGLRIAWRGSFTVVFYGGMTYWSASDPVLTLDARGDGRLTATANGYGASMDDLTKWDRLPEREIVLAEIRGNRVVTQERGLVATPEYRGVTVSLPDGYSQLRQGADWGSFPQSFVDYQVLTGQAAYWYSSGGVRDPAKPATDLYVSYDAGAAIDVPPPASAGGGSTDDAPVNPTTRRPTAGGGSGAAAAAPPAVEAAAEFFSGLPLMFQPGREGLVPDGFARAIPPVVAPLLGTALALLIGIVAVLNMMGALPWQRPGSR</sequence>
<keyword evidence="2" id="KW-0812">Transmembrane</keyword>
<dbReference type="RefSeq" id="WP_188757276.1">
    <property type="nucleotide sequence ID" value="NZ_BMJY01000026.1"/>
</dbReference>
<evidence type="ECO:0000256" key="2">
    <source>
        <dbReference type="SAM" id="Phobius"/>
    </source>
</evidence>
<evidence type="ECO:0000256" key="3">
    <source>
        <dbReference type="SAM" id="SignalP"/>
    </source>
</evidence>
<protein>
    <recommendedName>
        <fullName evidence="6">Htaa domain-containing protein</fullName>
    </recommendedName>
</protein>
<feature type="signal peptide" evidence="3">
    <location>
        <begin position="1"/>
        <end position="24"/>
    </location>
</feature>
<gene>
    <name evidence="4" type="ORF">GCM10010921_30710</name>
</gene>
<keyword evidence="2" id="KW-0472">Membrane</keyword>
<keyword evidence="5" id="KW-1185">Reference proteome</keyword>
<feature type="region of interest" description="Disordered" evidence="1">
    <location>
        <begin position="311"/>
        <end position="343"/>
    </location>
</feature>
<comment type="caution">
    <text evidence="4">The sequence shown here is derived from an EMBL/GenBank/DDBJ whole genome shotgun (WGS) entry which is preliminary data.</text>
</comment>
<evidence type="ECO:0008006" key="6">
    <source>
        <dbReference type="Google" id="ProtNLM"/>
    </source>
</evidence>
<accession>A0A917IIE1</accession>
<dbReference type="EMBL" id="BMJY01000026">
    <property type="protein sequence ID" value="GGH51344.1"/>
    <property type="molecule type" value="Genomic_DNA"/>
</dbReference>
<evidence type="ECO:0000313" key="4">
    <source>
        <dbReference type="EMBL" id="GGH51344.1"/>
    </source>
</evidence>
<evidence type="ECO:0000313" key="5">
    <source>
        <dbReference type="Proteomes" id="UP000657592"/>
    </source>
</evidence>
<proteinExistence type="predicted"/>
<dbReference type="AlphaFoldDB" id="A0A917IIE1"/>
<evidence type="ECO:0000256" key="1">
    <source>
        <dbReference type="SAM" id="MobiDB-lite"/>
    </source>
</evidence>
<organism evidence="4 5">
    <name type="scientific">Microbacterium album</name>
    <dbReference type="NCBI Taxonomy" id="2053191"/>
    <lineage>
        <taxon>Bacteria</taxon>
        <taxon>Bacillati</taxon>
        <taxon>Actinomycetota</taxon>
        <taxon>Actinomycetes</taxon>
        <taxon>Micrococcales</taxon>
        <taxon>Microbacteriaceae</taxon>
        <taxon>Microbacterium</taxon>
    </lineage>
</organism>
<keyword evidence="2" id="KW-1133">Transmembrane helix</keyword>
<dbReference type="Proteomes" id="UP000657592">
    <property type="component" value="Unassembled WGS sequence"/>
</dbReference>
<keyword evidence="3" id="KW-0732">Signal</keyword>
<feature type="chain" id="PRO_5037043024" description="Htaa domain-containing protein" evidence="3">
    <location>
        <begin position="25"/>
        <end position="415"/>
    </location>
</feature>
<feature type="transmembrane region" description="Helical" evidence="2">
    <location>
        <begin position="386"/>
        <end position="409"/>
    </location>
</feature>
<name>A0A917IIE1_9MICO</name>
<reference evidence="4" key="1">
    <citation type="journal article" date="2014" name="Int. J. Syst. Evol. Microbiol.">
        <title>Complete genome sequence of Corynebacterium casei LMG S-19264T (=DSM 44701T), isolated from a smear-ripened cheese.</title>
        <authorList>
            <consortium name="US DOE Joint Genome Institute (JGI-PGF)"/>
            <person name="Walter F."/>
            <person name="Albersmeier A."/>
            <person name="Kalinowski J."/>
            <person name="Ruckert C."/>
        </authorList>
    </citation>
    <scope>NUCLEOTIDE SEQUENCE</scope>
    <source>
        <strain evidence="4">CGMCC 1.15794</strain>
    </source>
</reference>
<reference evidence="4" key="2">
    <citation type="submission" date="2020-09" db="EMBL/GenBank/DDBJ databases">
        <authorList>
            <person name="Sun Q."/>
            <person name="Zhou Y."/>
        </authorList>
    </citation>
    <scope>NUCLEOTIDE SEQUENCE</scope>
    <source>
        <strain evidence="4">CGMCC 1.15794</strain>
    </source>
</reference>